<dbReference type="Proteomes" id="UP000278351">
    <property type="component" value="Unassembled WGS sequence"/>
</dbReference>
<dbReference type="InterPro" id="IPR058532">
    <property type="entry name" value="YjbR/MT2646/Rv2570-like"/>
</dbReference>
<dbReference type="Gene3D" id="3.90.1150.30">
    <property type="match status" value="1"/>
</dbReference>
<evidence type="ECO:0000313" key="1">
    <source>
        <dbReference type="EMBL" id="RPE12906.1"/>
    </source>
</evidence>
<dbReference type="PANTHER" id="PTHR35145:SF1">
    <property type="entry name" value="CYTOPLASMIC PROTEIN"/>
    <property type="match status" value="1"/>
</dbReference>
<organism evidence="1 2">
    <name type="scientific">Chitinophaga lutea</name>
    <dbReference type="NCBI Taxonomy" id="2488634"/>
    <lineage>
        <taxon>Bacteria</taxon>
        <taxon>Pseudomonadati</taxon>
        <taxon>Bacteroidota</taxon>
        <taxon>Chitinophagia</taxon>
        <taxon>Chitinophagales</taxon>
        <taxon>Chitinophagaceae</taxon>
        <taxon>Chitinophaga</taxon>
    </lineage>
</organism>
<accession>A0A3N4PYB9</accession>
<reference evidence="1 2" key="1">
    <citation type="submission" date="2018-11" db="EMBL/GenBank/DDBJ databases">
        <title>Chitinophaga lutea sp.nov., isolate from arsenic contaminated soil.</title>
        <authorList>
            <person name="Zong Y."/>
        </authorList>
    </citation>
    <scope>NUCLEOTIDE SEQUENCE [LARGE SCALE GENOMIC DNA]</scope>
    <source>
        <strain evidence="1 2">ZY74</strain>
    </source>
</reference>
<sequence length="112" mass="12665">MIDALRKICSSLPSVTEDVKWGADLCFCVGAKMFCVVGMEPPHHFSFKCTEENFEELTEREGIIPAPYMAKHHWVAIRKPSALKKSELEALVKESYTLVRNKLPKKTQAQLG</sequence>
<gene>
    <name evidence="1" type="ORF">EGT74_05005</name>
</gene>
<name>A0A3N4PYB9_9BACT</name>
<dbReference type="Pfam" id="PF04237">
    <property type="entry name" value="YjbR"/>
    <property type="match status" value="1"/>
</dbReference>
<protein>
    <submittedName>
        <fullName evidence="1">MmcQ/YjbR family DNA-binding protein</fullName>
    </submittedName>
</protein>
<comment type="caution">
    <text evidence="1">The sequence shown here is derived from an EMBL/GenBank/DDBJ whole genome shotgun (WGS) entry which is preliminary data.</text>
</comment>
<dbReference type="InterPro" id="IPR038056">
    <property type="entry name" value="YjbR-like_sf"/>
</dbReference>
<dbReference type="OrthoDB" id="9789813at2"/>
<dbReference type="GO" id="GO:0003677">
    <property type="term" value="F:DNA binding"/>
    <property type="evidence" value="ECO:0007669"/>
    <property type="project" value="UniProtKB-KW"/>
</dbReference>
<dbReference type="SUPFAM" id="SSF142906">
    <property type="entry name" value="YjbR-like"/>
    <property type="match status" value="1"/>
</dbReference>
<keyword evidence="2" id="KW-1185">Reference proteome</keyword>
<dbReference type="AlphaFoldDB" id="A0A3N4PYB9"/>
<dbReference type="InterPro" id="IPR007351">
    <property type="entry name" value="YjbR"/>
</dbReference>
<dbReference type="PANTHER" id="PTHR35145">
    <property type="entry name" value="CYTOPLASMIC PROTEIN-RELATED"/>
    <property type="match status" value="1"/>
</dbReference>
<proteinExistence type="predicted"/>
<keyword evidence="1" id="KW-0238">DNA-binding</keyword>
<dbReference type="RefSeq" id="WP_123845421.1">
    <property type="nucleotide sequence ID" value="NZ_RPDH01000001.1"/>
</dbReference>
<dbReference type="EMBL" id="RPDH01000001">
    <property type="protein sequence ID" value="RPE12906.1"/>
    <property type="molecule type" value="Genomic_DNA"/>
</dbReference>
<evidence type="ECO:0000313" key="2">
    <source>
        <dbReference type="Proteomes" id="UP000278351"/>
    </source>
</evidence>